<dbReference type="Proteomes" id="UP000712281">
    <property type="component" value="Unassembled WGS sequence"/>
</dbReference>
<evidence type="ECO:0000313" key="2">
    <source>
        <dbReference type="EMBL" id="KAF2567639.1"/>
    </source>
</evidence>
<name>A0A8S9ID81_BRACR</name>
<comment type="caution">
    <text evidence="2">The sequence shown here is derived from an EMBL/GenBank/DDBJ whole genome shotgun (WGS) entry which is preliminary data.</text>
</comment>
<accession>A0A8S9ID81</accession>
<reference evidence="2" key="1">
    <citation type="submission" date="2019-12" db="EMBL/GenBank/DDBJ databases">
        <title>Genome sequencing and annotation of Brassica cretica.</title>
        <authorList>
            <person name="Studholme D.J."/>
            <person name="Sarris P.F."/>
        </authorList>
    </citation>
    <scope>NUCLEOTIDE SEQUENCE</scope>
    <source>
        <strain evidence="2">PFS-001/15</strain>
        <tissue evidence="2">Leaf</tissue>
    </source>
</reference>
<evidence type="ECO:0000313" key="3">
    <source>
        <dbReference type="Proteomes" id="UP000712281"/>
    </source>
</evidence>
<dbReference type="AlphaFoldDB" id="A0A8S9ID81"/>
<feature type="compositionally biased region" description="Polar residues" evidence="1">
    <location>
        <begin position="68"/>
        <end position="81"/>
    </location>
</feature>
<organism evidence="2 3">
    <name type="scientific">Brassica cretica</name>
    <name type="common">Mustard</name>
    <dbReference type="NCBI Taxonomy" id="69181"/>
    <lineage>
        <taxon>Eukaryota</taxon>
        <taxon>Viridiplantae</taxon>
        <taxon>Streptophyta</taxon>
        <taxon>Embryophyta</taxon>
        <taxon>Tracheophyta</taxon>
        <taxon>Spermatophyta</taxon>
        <taxon>Magnoliopsida</taxon>
        <taxon>eudicotyledons</taxon>
        <taxon>Gunneridae</taxon>
        <taxon>Pentapetalae</taxon>
        <taxon>rosids</taxon>
        <taxon>malvids</taxon>
        <taxon>Brassicales</taxon>
        <taxon>Brassicaceae</taxon>
        <taxon>Brassiceae</taxon>
        <taxon>Brassica</taxon>
    </lineage>
</organism>
<dbReference type="EMBL" id="QGKW02001911">
    <property type="protein sequence ID" value="KAF2567639.1"/>
    <property type="molecule type" value="Genomic_DNA"/>
</dbReference>
<protein>
    <submittedName>
        <fullName evidence="2">Uncharacterized protein</fullName>
    </submittedName>
</protein>
<feature type="region of interest" description="Disordered" evidence="1">
    <location>
        <begin position="39"/>
        <end position="81"/>
    </location>
</feature>
<gene>
    <name evidence="2" type="ORF">F2Q68_00027050</name>
</gene>
<sequence length="144" mass="15782">MGVKQMSSTAYLSDSEEEAMIMAQEQSIRFLKEVTDTDLEQPAAKTSSSGAEGFQGFKSVGRDDVSEVESTTGSRVDESSSSILIMCQDNHHVGLLGGSGPYPTDKEEWERAHERILLSIDSLMKAKEEARVLQQPSQGLKIQN</sequence>
<proteinExistence type="predicted"/>
<evidence type="ECO:0000256" key="1">
    <source>
        <dbReference type="SAM" id="MobiDB-lite"/>
    </source>
</evidence>